<evidence type="ECO:0000256" key="4">
    <source>
        <dbReference type="ARBA" id="ARBA00023163"/>
    </source>
</evidence>
<dbReference type="Gene3D" id="1.10.1740.10">
    <property type="match status" value="1"/>
</dbReference>
<dbReference type="InterPro" id="IPR014284">
    <property type="entry name" value="RNA_pol_sigma-70_dom"/>
</dbReference>
<feature type="transmembrane region" description="Helical" evidence="5">
    <location>
        <begin position="196"/>
        <end position="214"/>
    </location>
</feature>
<evidence type="ECO:0000256" key="5">
    <source>
        <dbReference type="SAM" id="Phobius"/>
    </source>
</evidence>
<evidence type="ECO:0000313" key="8">
    <source>
        <dbReference type="Proteomes" id="UP001247620"/>
    </source>
</evidence>
<protein>
    <submittedName>
        <fullName evidence="7">RNA polymerase sigma factor (Sigma-70 family)</fullName>
    </submittedName>
</protein>
<comment type="similarity">
    <text evidence="1">Belongs to the sigma-70 factor family. ECF subfamily.</text>
</comment>
<dbReference type="SUPFAM" id="SSF88659">
    <property type="entry name" value="Sigma3 and sigma4 domains of RNA polymerase sigma factors"/>
    <property type="match status" value="1"/>
</dbReference>
<dbReference type="InterPro" id="IPR013324">
    <property type="entry name" value="RNA_pol_sigma_r3/r4-like"/>
</dbReference>
<dbReference type="Proteomes" id="UP001247620">
    <property type="component" value="Unassembled WGS sequence"/>
</dbReference>
<dbReference type="PANTHER" id="PTHR43133:SF46">
    <property type="entry name" value="RNA POLYMERASE SIGMA-70 FACTOR ECF SUBFAMILY"/>
    <property type="match status" value="1"/>
</dbReference>
<evidence type="ECO:0000313" key="7">
    <source>
        <dbReference type="EMBL" id="MDR6941356.1"/>
    </source>
</evidence>
<dbReference type="SUPFAM" id="SSF88946">
    <property type="entry name" value="Sigma2 domain of RNA polymerase sigma factors"/>
    <property type="match status" value="1"/>
</dbReference>
<name>A0ABU1T924_9SPHI</name>
<dbReference type="InterPro" id="IPR013325">
    <property type="entry name" value="RNA_pol_sigma_r2"/>
</dbReference>
<evidence type="ECO:0000259" key="6">
    <source>
        <dbReference type="Pfam" id="PF08281"/>
    </source>
</evidence>
<reference evidence="7 8" key="1">
    <citation type="submission" date="2023-07" db="EMBL/GenBank/DDBJ databases">
        <title>Sorghum-associated microbial communities from plants grown in Nebraska, USA.</title>
        <authorList>
            <person name="Schachtman D."/>
        </authorList>
    </citation>
    <scope>NUCLEOTIDE SEQUENCE [LARGE SCALE GENOMIC DNA]</scope>
    <source>
        <strain evidence="7 8">3262</strain>
    </source>
</reference>
<keyword evidence="5" id="KW-1133">Transmembrane helix</keyword>
<dbReference type="InterPro" id="IPR039425">
    <property type="entry name" value="RNA_pol_sigma-70-like"/>
</dbReference>
<accession>A0ABU1T924</accession>
<proteinExistence type="inferred from homology"/>
<keyword evidence="5" id="KW-0472">Membrane</keyword>
<sequence length="217" mass="25410">MSIFVERGFIMMKGKDFTKEWTDFTLHGDEQAFFALYTHYFHYLNYVGLKKNFAAAKVKDTINDVFLYFWEGRDNLAHITHFHNYIVTAFLRKLYKKEKVSMEDAMDIKDYQEFIVSPSVEDLHINRNSVSNANTVLQEYVDQLPAKQRLLIYQKFYLGLSYQEIADVNSISINTVYNTIYKAVDKLKTMIGKEQLAVLSLAITLGTLLAFIFFQNR</sequence>
<dbReference type="Gene3D" id="1.10.10.10">
    <property type="entry name" value="Winged helix-like DNA-binding domain superfamily/Winged helix DNA-binding domain"/>
    <property type="match status" value="1"/>
</dbReference>
<feature type="domain" description="RNA polymerase sigma factor 70 region 4 type 2" evidence="6">
    <location>
        <begin position="137"/>
        <end position="187"/>
    </location>
</feature>
<evidence type="ECO:0000256" key="1">
    <source>
        <dbReference type="ARBA" id="ARBA00010641"/>
    </source>
</evidence>
<dbReference type="Pfam" id="PF08281">
    <property type="entry name" value="Sigma70_r4_2"/>
    <property type="match status" value="1"/>
</dbReference>
<keyword evidence="3" id="KW-0731">Sigma factor</keyword>
<keyword evidence="4" id="KW-0804">Transcription</keyword>
<dbReference type="NCBIfam" id="TIGR02937">
    <property type="entry name" value="sigma70-ECF"/>
    <property type="match status" value="1"/>
</dbReference>
<evidence type="ECO:0000256" key="3">
    <source>
        <dbReference type="ARBA" id="ARBA00023082"/>
    </source>
</evidence>
<comment type="caution">
    <text evidence="7">The sequence shown here is derived from an EMBL/GenBank/DDBJ whole genome shotgun (WGS) entry which is preliminary data.</text>
</comment>
<dbReference type="EMBL" id="JAVDUU010000001">
    <property type="protein sequence ID" value="MDR6941356.1"/>
    <property type="molecule type" value="Genomic_DNA"/>
</dbReference>
<dbReference type="CDD" id="cd06171">
    <property type="entry name" value="Sigma70_r4"/>
    <property type="match status" value="1"/>
</dbReference>
<keyword evidence="2" id="KW-0805">Transcription regulation</keyword>
<dbReference type="InterPro" id="IPR036388">
    <property type="entry name" value="WH-like_DNA-bd_sf"/>
</dbReference>
<keyword evidence="5" id="KW-0812">Transmembrane</keyword>
<dbReference type="RefSeq" id="WP_310093012.1">
    <property type="nucleotide sequence ID" value="NZ_JAVDUU010000001.1"/>
</dbReference>
<dbReference type="PANTHER" id="PTHR43133">
    <property type="entry name" value="RNA POLYMERASE ECF-TYPE SIGMA FACTO"/>
    <property type="match status" value="1"/>
</dbReference>
<keyword evidence="8" id="KW-1185">Reference proteome</keyword>
<gene>
    <name evidence="7" type="ORF">J2W55_001184</name>
</gene>
<organism evidence="7 8">
    <name type="scientific">Mucilaginibacter pocheonensis</name>
    <dbReference type="NCBI Taxonomy" id="398050"/>
    <lineage>
        <taxon>Bacteria</taxon>
        <taxon>Pseudomonadati</taxon>
        <taxon>Bacteroidota</taxon>
        <taxon>Sphingobacteriia</taxon>
        <taxon>Sphingobacteriales</taxon>
        <taxon>Sphingobacteriaceae</taxon>
        <taxon>Mucilaginibacter</taxon>
    </lineage>
</organism>
<evidence type="ECO:0000256" key="2">
    <source>
        <dbReference type="ARBA" id="ARBA00023015"/>
    </source>
</evidence>
<dbReference type="InterPro" id="IPR013249">
    <property type="entry name" value="RNA_pol_sigma70_r4_t2"/>
</dbReference>